<evidence type="ECO:0000259" key="3">
    <source>
        <dbReference type="Pfam" id="PF06791"/>
    </source>
</evidence>
<feature type="transmembrane region" description="Helical" evidence="2">
    <location>
        <begin position="354"/>
        <end position="377"/>
    </location>
</feature>
<dbReference type="NCBIfam" id="TIGR01541">
    <property type="entry name" value="tape_meas_lam_C"/>
    <property type="match status" value="1"/>
</dbReference>
<evidence type="ECO:0000313" key="6">
    <source>
        <dbReference type="Proteomes" id="UP000238206"/>
    </source>
</evidence>
<protein>
    <submittedName>
        <fullName evidence="5">Phage tail tape measure protein</fullName>
    </submittedName>
</protein>
<evidence type="ECO:0000259" key="4">
    <source>
        <dbReference type="Pfam" id="PF09718"/>
    </source>
</evidence>
<dbReference type="RefSeq" id="WP_105390512.1">
    <property type="nucleotide sequence ID" value="NZ_PUIQ01000009.1"/>
</dbReference>
<feature type="coiled-coil region" evidence="1">
    <location>
        <begin position="761"/>
        <end position="801"/>
    </location>
</feature>
<feature type="domain" description="Bacteriophage tail tape measure N-terminal" evidence="3">
    <location>
        <begin position="292"/>
        <end position="493"/>
    </location>
</feature>
<dbReference type="AlphaFoldDB" id="A0A2S8IY44"/>
<gene>
    <name evidence="5" type="ORF">C5615_09740</name>
</gene>
<proteinExistence type="predicted"/>
<evidence type="ECO:0000256" key="1">
    <source>
        <dbReference type="SAM" id="Coils"/>
    </source>
</evidence>
<keyword evidence="1" id="KW-0175">Coiled coil</keyword>
<keyword evidence="2" id="KW-1133">Transmembrane helix</keyword>
<name>A0A2S8IY44_BURCE</name>
<reference evidence="5 6" key="1">
    <citation type="submission" date="2018-02" db="EMBL/GenBank/DDBJ databases">
        <title>Draft genome sequencing of Burkholderia cepacia Y14-15.</title>
        <authorList>
            <person name="Zheng B.-X."/>
        </authorList>
    </citation>
    <scope>NUCLEOTIDE SEQUENCE [LARGE SCALE GENOMIC DNA]</scope>
    <source>
        <strain evidence="5 6">Y14-15</strain>
    </source>
</reference>
<feature type="domain" description="Bacteriophage tail tape measure C-terminal" evidence="4">
    <location>
        <begin position="892"/>
        <end position="965"/>
    </location>
</feature>
<dbReference type="Pfam" id="PF06791">
    <property type="entry name" value="TMP_2"/>
    <property type="match status" value="1"/>
</dbReference>
<organism evidence="5 6">
    <name type="scientific">Burkholderia cepacia</name>
    <name type="common">Pseudomonas cepacia</name>
    <dbReference type="NCBI Taxonomy" id="292"/>
    <lineage>
        <taxon>Bacteria</taxon>
        <taxon>Pseudomonadati</taxon>
        <taxon>Pseudomonadota</taxon>
        <taxon>Betaproteobacteria</taxon>
        <taxon>Burkholderiales</taxon>
        <taxon>Burkholderiaceae</taxon>
        <taxon>Burkholderia</taxon>
        <taxon>Burkholderia cepacia complex</taxon>
    </lineage>
</organism>
<keyword evidence="2" id="KW-0472">Membrane</keyword>
<evidence type="ECO:0000256" key="2">
    <source>
        <dbReference type="SAM" id="Phobius"/>
    </source>
</evidence>
<accession>A0A2S8IY44</accession>
<keyword evidence="2" id="KW-0812">Transmembrane</keyword>
<feature type="coiled-coil region" evidence="1">
    <location>
        <begin position="582"/>
        <end position="609"/>
    </location>
</feature>
<feature type="coiled-coil region" evidence="1">
    <location>
        <begin position="634"/>
        <end position="661"/>
    </location>
</feature>
<dbReference type="InterPro" id="IPR006431">
    <property type="entry name" value="Phage_tape_meas_C"/>
</dbReference>
<dbReference type="InterPro" id="IPR009628">
    <property type="entry name" value="Phage_tape_measure_N"/>
</dbReference>
<comment type="caution">
    <text evidence="5">The sequence shown here is derived from an EMBL/GenBank/DDBJ whole genome shotgun (WGS) entry which is preliminary data.</text>
</comment>
<dbReference type="Pfam" id="PF24622">
    <property type="entry name" value="TMP_4"/>
    <property type="match status" value="1"/>
</dbReference>
<dbReference type="Proteomes" id="UP000238206">
    <property type="component" value="Unassembled WGS sequence"/>
</dbReference>
<dbReference type="Pfam" id="PF09718">
    <property type="entry name" value="Tape_meas_lam_C"/>
    <property type="match status" value="1"/>
</dbReference>
<dbReference type="EMBL" id="PUIQ01000009">
    <property type="protein sequence ID" value="PQP19711.1"/>
    <property type="molecule type" value="Genomic_DNA"/>
</dbReference>
<sequence>MSNNTQYNLTVNADGVYTALERAQKSYDRFGVTVDLAAQKAAASQKAMEEAITNTGNSSVRSQRQVSSFMNSLVQQSATVGMSREQMLEWAAAQRGVSDAAKPFIDNIRATQAAMQQQAAMARAVAAAENDLANATQAAAVQRAAAANLAAQAAATKGKEAESLRAASARATAIAEAADRQKDLFDAKLSYQAQAAAASKAGAVAVADAKRAEALKTAAASAGAAERFRAWNAASQAAVQAAKSANDAQIANQRAADAKLVAEAKDTALKVAAAQAQAVGGTPHATANMIGGITAGQHAAAMRMVPAQFTDIVTQLQGGANPLTVLMQQGGQLKDMFGSVAGAAKGMASYIASLFTPITIGVGLVVGALGAVGIAMYQGAKDSENLNRSIKLTGNYAGVTAGQMTAMADAMRSIKGHGQAMDAINAVVGSGRVGNEAVQSATKAILDYAAASNQSAADAAAALQPMFESPAEGAAKLNESLHFLTSAQYEQIKAMQDAGNTAGAQDAAFKALDAAVRTNTANAGYLAKAWQGVKSAIAEAWGAMQKWGAETTPEDELAKAKDRLASAKRAQGGGVTLFGGSEDMYANDIEQAQKDVAAAQAKVDKAMKDAAKKATDAQVAQAGINAQRLADAHLSNAQKRINAARDANDKYQTAIAKMRANGTYSVEADKTFARERDETIAEANRQYKGPKGHKAAGVKSDAADTMLRAAQETQATLQAQLDAREKIGAEAQKLIKFETQLRDIEARRAVGKKLTDSDKQLLAGRQAVEAALKQNAELEKQVEAQNELNKLKERGKQIDADILNYQRSQAEQYEAQLQAVGLGRKEQQRIASERAIRQKYLQEQAKLDKETPDSLRNSDEYLAAQQRIAQGQQKSLEDNRKYYADMDALQSDWARGVTQGWADYADAAANNMALAQTAFTDTTNTLQQTFDTFVKTGKLNFADMTRSILSDLAKIAAQKAIVGLVNMGISAVSGFMGGGADIPAGTPSTTTGLNQYGFHLATGGAVSGPGTSTSDSIPAWLSDGEYVMKAAAVDRIGVHTLDALNAGHSLGSVARFASGGAVGSVARVTRPAGANTTLVDVTVNADGGGLDASDIPGLKADIQALIDARIAQKMKGQGGYAWQMANGSV</sequence>
<evidence type="ECO:0000313" key="5">
    <source>
        <dbReference type="EMBL" id="PQP19711.1"/>
    </source>
</evidence>